<dbReference type="AlphaFoldDB" id="B0C842"/>
<dbReference type="HOGENOM" id="CLU_107928_1_2_3"/>
<reference evidence="2 3" key="1">
    <citation type="journal article" date="2008" name="Proc. Natl. Acad. Sci. U.S.A.">
        <title>Niche adaptation and genome expansion in the chlorophyll d-producing cyanobacterium Acaryochloris marina.</title>
        <authorList>
            <person name="Swingley W.D."/>
            <person name="Chen M."/>
            <person name="Cheung P.C."/>
            <person name="Conrad A.L."/>
            <person name="Dejesa L.C."/>
            <person name="Hao J."/>
            <person name="Honchak B.M."/>
            <person name="Karbach L.E."/>
            <person name="Kurdoglu A."/>
            <person name="Lahiri S."/>
            <person name="Mastrian S.D."/>
            <person name="Miyashita H."/>
            <person name="Page L."/>
            <person name="Ramakrishna P."/>
            <person name="Satoh S."/>
            <person name="Sattley W.M."/>
            <person name="Shimada Y."/>
            <person name="Taylor H.L."/>
            <person name="Tomo T."/>
            <person name="Tsuchiya T."/>
            <person name="Wang Z.T."/>
            <person name="Raymond J."/>
            <person name="Mimuro M."/>
            <person name="Blankenship R.E."/>
            <person name="Touchman J.W."/>
        </authorList>
    </citation>
    <scope>NUCLEOTIDE SEQUENCE [LARGE SCALE GENOMIC DNA]</scope>
    <source>
        <strain evidence="3">MBIC 11017</strain>
    </source>
</reference>
<dbReference type="InterPro" id="IPR047216">
    <property type="entry name" value="Endonuclease_DUF559_bact"/>
</dbReference>
<dbReference type="PANTHER" id="PTHR38590:SF1">
    <property type="entry name" value="BLL0828 PROTEIN"/>
    <property type="match status" value="1"/>
</dbReference>
<evidence type="ECO:0000313" key="2">
    <source>
        <dbReference type="EMBL" id="ABW27726.1"/>
    </source>
</evidence>
<dbReference type="Gene3D" id="3.40.960.10">
    <property type="entry name" value="VSR Endonuclease"/>
    <property type="match status" value="1"/>
</dbReference>
<dbReference type="RefSeq" id="WP_012163173.1">
    <property type="nucleotide sequence ID" value="NC_009925.1"/>
</dbReference>
<dbReference type="InterPro" id="IPR007569">
    <property type="entry name" value="DUF559"/>
</dbReference>
<keyword evidence="3" id="KW-1185">Reference proteome</keyword>
<dbReference type="Pfam" id="PF04480">
    <property type="entry name" value="DUF559"/>
    <property type="match status" value="1"/>
</dbReference>
<proteinExistence type="predicted"/>
<evidence type="ECO:0000313" key="3">
    <source>
        <dbReference type="Proteomes" id="UP000000268"/>
    </source>
</evidence>
<evidence type="ECO:0000259" key="1">
    <source>
        <dbReference type="Pfam" id="PF04480"/>
    </source>
</evidence>
<dbReference type="OrthoDB" id="9798754at2"/>
<dbReference type="KEGG" id="amr:AM1_2726"/>
<sequence>MREKQMQRHRIRGMTPAVVAAARRLRLNLTPAEQKLWKALQKRQLSGLKFRCQHAIGSFIVDFYCPQCRLVIELDGDIHNQQVEYDEARTEQFNQLGFRVIRFQNSDVMHHLDQVLQQIRYASEQSLDRQSKSPE</sequence>
<dbReference type="InterPro" id="IPR011335">
    <property type="entry name" value="Restrct_endonuc-II-like"/>
</dbReference>
<dbReference type="EMBL" id="CP000828">
    <property type="protein sequence ID" value="ABW27726.1"/>
    <property type="molecule type" value="Genomic_DNA"/>
</dbReference>
<organism evidence="2 3">
    <name type="scientific">Acaryochloris marina (strain MBIC 11017)</name>
    <dbReference type="NCBI Taxonomy" id="329726"/>
    <lineage>
        <taxon>Bacteria</taxon>
        <taxon>Bacillati</taxon>
        <taxon>Cyanobacteriota</taxon>
        <taxon>Cyanophyceae</taxon>
        <taxon>Acaryochloridales</taxon>
        <taxon>Acaryochloridaceae</taxon>
        <taxon>Acaryochloris</taxon>
    </lineage>
</organism>
<dbReference type="Proteomes" id="UP000000268">
    <property type="component" value="Chromosome"/>
</dbReference>
<dbReference type="STRING" id="329726.AM1_2726"/>
<feature type="domain" description="DUF559" evidence="1">
    <location>
        <begin position="20"/>
        <end position="120"/>
    </location>
</feature>
<protein>
    <recommendedName>
        <fullName evidence="1">DUF559 domain-containing protein</fullName>
    </recommendedName>
</protein>
<name>B0C842_ACAM1</name>
<accession>B0C842</accession>
<dbReference type="CDD" id="cd01038">
    <property type="entry name" value="Endonuclease_DUF559"/>
    <property type="match status" value="1"/>
</dbReference>
<dbReference type="eggNOG" id="COG2852">
    <property type="taxonomic scope" value="Bacteria"/>
</dbReference>
<gene>
    <name evidence="2" type="ordered locus">AM1_2726</name>
</gene>
<dbReference type="SUPFAM" id="SSF52980">
    <property type="entry name" value="Restriction endonuclease-like"/>
    <property type="match status" value="1"/>
</dbReference>
<dbReference type="PANTHER" id="PTHR38590">
    <property type="entry name" value="BLL0828 PROTEIN"/>
    <property type="match status" value="1"/>
</dbReference>